<dbReference type="GO" id="GO:0016020">
    <property type="term" value="C:membrane"/>
    <property type="evidence" value="ECO:0007669"/>
    <property type="project" value="TreeGrafter"/>
</dbReference>
<evidence type="ECO:0000256" key="2">
    <source>
        <dbReference type="ARBA" id="ARBA00022741"/>
    </source>
</evidence>
<dbReference type="GO" id="GO:0000146">
    <property type="term" value="F:microfilament motor activity"/>
    <property type="evidence" value="ECO:0007669"/>
    <property type="project" value="TreeGrafter"/>
</dbReference>
<comment type="similarity">
    <text evidence="1 6">Belongs to the TRAFAC class myosin-kinesin ATPase superfamily. Myosin family.</text>
</comment>
<comment type="caution">
    <text evidence="6">Lacks conserved residue(s) required for the propagation of feature annotation.</text>
</comment>
<keyword evidence="6" id="KW-0518">Myosin</keyword>
<dbReference type="PROSITE" id="PS51456">
    <property type="entry name" value="MYOSIN_MOTOR"/>
    <property type="match status" value="1"/>
</dbReference>
<dbReference type="InterPro" id="IPR027417">
    <property type="entry name" value="P-loop_NTPase"/>
</dbReference>
<evidence type="ECO:0000256" key="5">
    <source>
        <dbReference type="ARBA" id="ARBA00023203"/>
    </source>
</evidence>
<dbReference type="GO" id="GO:0005737">
    <property type="term" value="C:cytoplasm"/>
    <property type="evidence" value="ECO:0007669"/>
    <property type="project" value="TreeGrafter"/>
</dbReference>
<feature type="non-terminal residue" evidence="8">
    <location>
        <position position="145"/>
    </location>
</feature>
<dbReference type="GO" id="GO:0051015">
    <property type="term" value="F:actin filament binding"/>
    <property type="evidence" value="ECO:0007669"/>
    <property type="project" value="TreeGrafter"/>
</dbReference>
<evidence type="ECO:0000256" key="3">
    <source>
        <dbReference type="ARBA" id="ARBA00022840"/>
    </source>
</evidence>
<comment type="caution">
    <text evidence="8">The sequence shown here is derived from an EMBL/GenBank/DDBJ whole genome shotgun (WGS) entry which is preliminary data.</text>
</comment>
<organism evidence="8 9">
    <name type="scientific">Trichostrongylus colubriformis</name>
    <name type="common">Black scour worm</name>
    <dbReference type="NCBI Taxonomy" id="6319"/>
    <lineage>
        <taxon>Eukaryota</taxon>
        <taxon>Metazoa</taxon>
        <taxon>Ecdysozoa</taxon>
        <taxon>Nematoda</taxon>
        <taxon>Chromadorea</taxon>
        <taxon>Rhabditida</taxon>
        <taxon>Rhabditina</taxon>
        <taxon>Rhabditomorpha</taxon>
        <taxon>Strongyloidea</taxon>
        <taxon>Trichostrongylidae</taxon>
        <taxon>Trichostrongylus</taxon>
    </lineage>
</organism>
<dbReference type="AlphaFoldDB" id="A0AAN8ILF1"/>
<dbReference type="Proteomes" id="UP001331761">
    <property type="component" value="Unassembled WGS sequence"/>
</dbReference>
<keyword evidence="3" id="KW-0067">ATP-binding</keyword>
<keyword evidence="9" id="KW-1185">Reference proteome</keyword>
<keyword evidence="6" id="KW-0505">Motor protein</keyword>
<gene>
    <name evidence="8" type="ORF">GCK32_020611</name>
</gene>
<protein>
    <submittedName>
        <fullName evidence="8">Myosin motor domain-containing protein</fullName>
    </submittedName>
</protein>
<feature type="domain" description="Myosin motor" evidence="7">
    <location>
        <begin position="1"/>
        <end position="145"/>
    </location>
</feature>
<sequence length="145" mass="16493">MLDEECIVPKATDLTLAQKLIEQHLGKHPNFEKPKPPKGKQAEAHFAMRHYAGTVRYNVTNWLEKNKDPLNDTVVQVMKNSKKNELLVEVWQDYQTQEEAAVAVKSAGAGKKKGKSGSFMTVSMLYRESLNNLMNMLNKTHPHFI</sequence>
<reference evidence="8 9" key="1">
    <citation type="submission" date="2019-10" db="EMBL/GenBank/DDBJ databases">
        <title>Assembly and Annotation for the nematode Trichostrongylus colubriformis.</title>
        <authorList>
            <person name="Martin J."/>
        </authorList>
    </citation>
    <scope>NUCLEOTIDE SEQUENCE [LARGE SCALE GENOMIC DNA]</scope>
    <source>
        <strain evidence="8">G859</strain>
        <tissue evidence="8">Whole worm</tissue>
    </source>
</reference>
<dbReference type="SUPFAM" id="SSF52540">
    <property type="entry name" value="P-loop containing nucleoside triphosphate hydrolases"/>
    <property type="match status" value="1"/>
</dbReference>
<dbReference type="GO" id="GO:0007015">
    <property type="term" value="P:actin filament organization"/>
    <property type="evidence" value="ECO:0007669"/>
    <property type="project" value="TreeGrafter"/>
</dbReference>
<accession>A0AAN8ILF1</accession>
<evidence type="ECO:0000256" key="6">
    <source>
        <dbReference type="PROSITE-ProRule" id="PRU00782"/>
    </source>
</evidence>
<dbReference type="PANTHER" id="PTHR13140:SF857">
    <property type="entry name" value="MYOSIN-11"/>
    <property type="match status" value="1"/>
</dbReference>
<keyword evidence="5 6" id="KW-0009">Actin-binding</keyword>
<name>A0AAN8ILF1_TRICO</name>
<keyword evidence="4" id="KW-0175">Coiled coil</keyword>
<evidence type="ECO:0000256" key="4">
    <source>
        <dbReference type="ARBA" id="ARBA00023054"/>
    </source>
</evidence>
<evidence type="ECO:0000313" key="8">
    <source>
        <dbReference type="EMBL" id="KAK5978839.1"/>
    </source>
</evidence>
<evidence type="ECO:0000313" key="9">
    <source>
        <dbReference type="Proteomes" id="UP001331761"/>
    </source>
</evidence>
<dbReference type="InterPro" id="IPR001609">
    <property type="entry name" value="Myosin_head_motor_dom-like"/>
</dbReference>
<dbReference type="PANTHER" id="PTHR13140">
    <property type="entry name" value="MYOSIN"/>
    <property type="match status" value="1"/>
</dbReference>
<keyword evidence="2" id="KW-0547">Nucleotide-binding</keyword>
<dbReference type="EMBL" id="WIXE01008955">
    <property type="protein sequence ID" value="KAK5978839.1"/>
    <property type="molecule type" value="Genomic_DNA"/>
</dbReference>
<dbReference type="Gene3D" id="1.20.58.530">
    <property type="match status" value="1"/>
</dbReference>
<evidence type="ECO:0000259" key="7">
    <source>
        <dbReference type="PROSITE" id="PS51456"/>
    </source>
</evidence>
<dbReference type="GO" id="GO:0016459">
    <property type="term" value="C:myosin complex"/>
    <property type="evidence" value="ECO:0007669"/>
    <property type="project" value="UniProtKB-KW"/>
</dbReference>
<dbReference type="Pfam" id="PF00063">
    <property type="entry name" value="Myosin_head"/>
    <property type="match status" value="1"/>
</dbReference>
<dbReference type="GO" id="GO:0005524">
    <property type="term" value="F:ATP binding"/>
    <property type="evidence" value="ECO:0007669"/>
    <property type="project" value="UniProtKB-KW"/>
</dbReference>
<evidence type="ECO:0000256" key="1">
    <source>
        <dbReference type="ARBA" id="ARBA00008314"/>
    </source>
</evidence>
<proteinExistence type="inferred from homology"/>